<sequence>MISNDLTNGFIVTILSTVSLHSLRLDWFFFPHLFFLHNICGSMLYFFPLRDHVTTQSHVSPSPITYVLFYLLLGWKA</sequence>
<dbReference type="EMBL" id="MU006781">
    <property type="protein sequence ID" value="KAF2642574.1"/>
    <property type="molecule type" value="Genomic_DNA"/>
</dbReference>
<evidence type="ECO:0000313" key="3">
    <source>
        <dbReference type="Proteomes" id="UP000799753"/>
    </source>
</evidence>
<evidence type="ECO:0000313" key="2">
    <source>
        <dbReference type="EMBL" id="KAF2642574.1"/>
    </source>
</evidence>
<evidence type="ECO:0000256" key="1">
    <source>
        <dbReference type="SAM" id="Phobius"/>
    </source>
</evidence>
<reference evidence="2" key="1">
    <citation type="journal article" date="2020" name="Stud. Mycol.">
        <title>101 Dothideomycetes genomes: a test case for predicting lifestyles and emergence of pathogens.</title>
        <authorList>
            <person name="Haridas S."/>
            <person name="Albert R."/>
            <person name="Binder M."/>
            <person name="Bloem J."/>
            <person name="Labutti K."/>
            <person name="Salamov A."/>
            <person name="Andreopoulos B."/>
            <person name="Baker S."/>
            <person name="Barry K."/>
            <person name="Bills G."/>
            <person name="Bluhm B."/>
            <person name="Cannon C."/>
            <person name="Castanera R."/>
            <person name="Culley D."/>
            <person name="Daum C."/>
            <person name="Ezra D."/>
            <person name="Gonzalez J."/>
            <person name="Henrissat B."/>
            <person name="Kuo A."/>
            <person name="Liang C."/>
            <person name="Lipzen A."/>
            <person name="Lutzoni F."/>
            <person name="Magnuson J."/>
            <person name="Mondo S."/>
            <person name="Nolan M."/>
            <person name="Ohm R."/>
            <person name="Pangilinan J."/>
            <person name="Park H.-J."/>
            <person name="Ramirez L."/>
            <person name="Alfaro M."/>
            <person name="Sun H."/>
            <person name="Tritt A."/>
            <person name="Yoshinaga Y."/>
            <person name="Zwiers L.-H."/>
            <person name="Turgeon B."/>
            <person name="Goodwin S."/>
            <person name="Spatafora J."/>
            <person name="Crous P."/>
            <person name="Grigoriev I."/>
        </authorList>
    </citation>
    <scope>NUCLEOTIDE SEQUENCE</scope>
    <source>
        <strain evidence="2">CBS 473.64</strain>
    </source>
</reference>
<gene>
    <name evidence="2" type="ORF">P280DRAFT_268429</name>
</gene>
<proteinExistence type="predicted"/>
<dbReference type="Proteomes" id="UP000799753">
    <property type="component" value="Unassembled WGS sequence"/>
</dbReference>
<organism evidence="2 3">
    <name type="scientific">Massarina eburnea CBS 473.64</name>
    <dbReference type="NCBI Taxonomy" id="1395130"/>
    <lineage>
        <taxon>Eukaryota</taxon>
        <taxon>Fungi</taxon>
        <taxon>Dikarya</taxon>
        <taxon>Ascomycota</taxon>
        <taxon>Pezizomycotina</taxon>
        <taxon>Dothideomycetes</taxon>
        <taxon>Pleosporomycetidae</taxon>
        <taxon>Pleosporales</taxon>
        <taxon>Massarineae</taxon>
        <taxon>Massarinaceae</taxon>
        <taxon>Massarina</taxon>
    </lineage>
</organism>
<accession>A0A6A6S8Q5</accession>
<keyword evidence="1" id="KW-0812">Transmembrane</keyword>
<keyword evidence="3" id="KW-1185">Reference proteome</keyword>
<keyword evidence="1" id="KW-1133">Transmembrane helix</keyword>
<protein>
    <submittedName>
        <fullName evidence="2">Uncharacterized protein</fullName>
    </submittedName>
</protein>
<name>A0A6A6S8Q5_9PLEO</name>
<dbReference type="AlphaFoldDB" id="A0A6A6S8Q5"/>
<feature type="transmembrane region" description="Helical" evidence="1">
    <location>
        <begin position="27"/>
        <end position="47"/>
    </location>
</feature>
<keyword evidence="1" id="KW-0472">Membrane</keyword>